<keyword evidence="7" id="KW-0325">Glycoprotein</keyword>
<dbReference type="GO" id="GO:0046872">
    <property type="term" value="F:metal ion binding"/>
    <property type="evidence" value="ECO:0007669"/>
    <property type="project" value="UniProtKB-KW"/>
</dbReference>
<feature type="transmembrane region" description="Helical" evidence="8">
    <location>
        <begin position="20"/>
        <end position="42"/>
    </location>
</feature>
<evidence type="ECO:0000256" key="3">
    <source>
        <dbReference type="ARBA" id="ARBA00022729"/>
    </source>
</evidence>
<dbReference type="InterPro" id="IPR015914">
    <property type="entry name" value="PAPs_N"/>
</dbReference>
<evidence type="ECO:0000256" key="2">
    <source>
        <dbReference type="ARBA" id="ARBA00022723"/>
    </source>
</evidence>
<reference evidence="10 11" key="1">
    <citation type="journal article" date="2020" name="Mol. Biol. Evol.">
        <title>Distinct Expression and Methylation Patterns for Genes with Different Fates following a Single Whole-Genome Duplication in Flowering Plants.</title>
        <authorList>
            <person name="Shi T."/>
            <person name="Rahmani R.S."/>
            <person name="Gugger P.F."/>
            <person name="Wang M."/>
            <person name="Li H."/>
            <person name="Zhang Y."/>
            <person name="Li Z."/>
            <person name="Wang Q."/>
            <person name="Van de Peer Y."/>
            <person name="Marchal K."/>
            <person name="Chen J."/>
        </authorList>
    </citation>
    <scope>NUCLEOTIDE SEQUENCE [LARGE SCALE GENOMIC DNA]</scope>
    <source>
        <tissue evidence="10">Leaf</tissue>
    </source>
</reference>
<keyword evidence="5" id="KW-0862">Zinc</keyword>
<dbReference type="SUPFAM" id="SSF49363">
    <property type="entry name" value="Purple acid phosphatase, N-terminal domain"/>
    <property type="match status" value="1"/>
</dbReference>
<keyword evidence="11" id="KW-1185">Reference proteome</keyword>
<evidence type="ECO:0000256" key="7">
    <source>
        <dbReference type="ARBA" id="ARBA00023180"/>
    </source>
</evidence>
<dbReference type="FunFam" id="2.60.40.380:FF:000001">
    <property type="entry name" value="Fe(3+)-Zn(2+) purple acid phosphatase"/>
    <property type="match status" value="1"/>
</dbReference>
<dbReference type="CDD" id="cd00063">
    <property type="entry name" value="FN3"/>
    <property type="match status" value="1"/>
</dbReference>
<evidence type="ECO:0000313" key="11">
    <source>
        <dbReference type="Proteomes" id="UP000607653"/>
    </source>
</evidence>
<dbReference type="InterPro" id="IPR039331">
    <property type="entry name" value="PAPs-like"/>
</dbReference>
<evidence type="ECO:0000313" key="10">
    <source>
        <dbReference type="EMBL" id="DAD48587.1"/>
    </source>
</evidence>
<dbReference type="SUPFAM" id="SSF56300">
    <property type="entry name" value="Metallo-dependent phosphatases"/>
    <property type="match status" value="1"/>
</dbReference>
<dbReference type="PANTHER" id="PTHR22953">
    <property type="entry name" value="ACID PHOSPHATASE RELATED"/>
    <property type="match status" value="1"/>
</dbReference>
<keyword evidence="3" id="KW-0732">Signal</keyword>
<evidence type="ECO:0000256" key="4">
    <source>
        <dbReference type="ARBA" id="ARBA00022801"/>
    </source>
</evidence>
<keyword evidence="8" id="KW-0472">Membrane</keyword>
<sequence length="228" mass="25683">MAPLLDRPVLNTEREMEKTWASNVLSLLIAIFVLLQFVQLLLPSPEFIRPPPRGIIFTPHNRSGSEPQQVHISLVGRDHMRISWMTAERHAPSIVEYGKTPGKYEALATGEHTSYHYLFYISGKIHHVTIGPLDPNTYYYYRCGGTGQEFSFKTPPSTFPIEFAVAGDLGQTEWTASTLKHINNSNYDVLLLPGDLSYADGQQTLRHLRMPCGAICEQSSMDDHRGQP</sequence>
<keyword evidence="2" id="KW-0479">Metal-binding</keyword>
<keyword evidence="8" id="KW-0812">Transmembrane</keyword>
<dbReference type="Proteomes" id="UP000607653">
    <property type="component" value="Unassembled WGS sequence"/>
</dbReference>
<name>A0A822ZUM4_NELNU</name>
<dbReference type="InterPro" id="IPR003961">
    <property type="entry name" value="FN3_dom"/>
</dbReference>
<keyword evidence="6" id="KW-0408">Iron</keyword>
<keyword evidence="4" id="KW-0378">Hydrolase</keyword>
<dbReference type="GO" id="GO:0003993">
    <property type="term" value="F:acid phosphatase activity"/>
    <property type="evidence" value="ECO:0007669"/>
    <property type="project" value="InterPro"/>
</dbReference>
<evidence type="ECO:0000256" key="8">
    <source>
        <dbReference type="SAM" id="Phobius"/>
    </source>
</evidence>
<dbReference type="PANTHER" id="PTHR22953:SF7">
    <property type="entry name" value="PURPLE ACID PHOSPHATASE 22"/>
    <property type="match status" value="1"/>
</dbReference>
<protein>
    <recommendedName>
        <fullName evidence="9">Purple acid phosphatase N-terminal domain-containing protein</fullName>
    </recommendedName>
</protein>
<evidence type="ECO:0000256" key="5">
    <source>
        <dbReference type="ARBA" id="ARBA00022833"/>
    </source>
</evidence>
<feature type="domain" description="Purple acid phosphatase N-terminal" evidence="9">
    <location>
        <begin position="67"/>
        <end position="154"/>
    </location>
</feature>
<comment type="similarity">
    <text evidence="1">Belongs to the metallophosphoesterase superfamily. Purple acid phosphatase family.</text>
</comment>
<dbReference type="InterPro" id="IPR029052">
    <property type="entry name" value="Metallo-depent_PP-like"/>
</dbReference>
<dbReference type="Gene3D" id="3.60.21.10">
    <property type="match status" value="1"/>
</dbReference>
<organism evidence="10 11">
    <name type="scientific">Nelumbo nucifera</name>
    <name type="common">Sacred lotus</name>
    <dbReference type="NCBI Taxonomy" id="4432"/>
    <lineage>
        <taxon>Eukaryota</taxon>
        <taxon>Viridiplantae</taxon>
        <taxon>Streptophyta</taxon>
        <taxon>Embryophyta</taxon>
        <taxon>Tracheophyta</taxon>
        <taxon>Spermatophyta</taxon>
        <taxon>Magnoliopsida</taxon>
        <taxon>Proteales</taxon>
        <taxon>Nelumbonaceae</taxon>
        <taxon>Nelumbo</taxon>
    </lineage>
</organism>
<proteinExistence type="inferred from homology"/>
<evidence type="ECO:0000256" key="1">
    <source>
        <dbReference type="ARBA" id="ARBA00008723"/>
    </source>
</evidence>
<gene>
    <name evidence="10" type="ORF">HUJ06_018524</name>
</gene>
<dbReference type="Pfam" id="PF16656">
    <property type="entry name" value="Pur_ac_phosph_N"/>
    <property type="match status" value="1"/>
</dbReference>
<evidence type="ECO:0000259" key="9">
    <source>
        <dbReference type="Pfam" id="PF16656"/>
    </source>
</evidence>
<dbReference type="Gene3D" id="2.60.40.380">
    <property type="entry name" value="Purple acid phosphatase-like, N-terminal"/>
    <property type="match status" value="1"/>
</dbReference>
<evidence type="ECO:0000256" key="6">
    <source>
        <dbReference type="ARBA" id="ARBA00023004"/>
    </source>
</evidence>
<dbReference type="EMBL" id="DUZY01000008">
    <property type="protein sequence ID" value="DAD48587.1"/>
    <property type="molecule type" value="Genomic_DNA"/>
</dbReference>
<accession>A0A822ZUM4</accession>
<keyword evidence="8" id="KW-1133">Transmembrane helix</keyword>
<dbReference type="InterPro" id="IPR008963">
    <property type="entry name" value="Purple_acid_Pase-like_N"/>
</dbReference>
<dbReference type="AlphaFoldDB" id="A0A822ZUM4"/>
<comment type="caution">
    <text evidence="10">The sequence shown here is derived from an EMBL/GenBank/DDBJ whole genome shotgun (WGS) entry which is preliminary data.</text>
</comment>